<feature type="compositionally biased region" description="Basic residues" evidence="1">
    <location>
        <begin position="53"/>
        <end position="72"/>
    </location>
</feature>
<sequence>MSGEGCKSKSSRHHKSHHSKGHHSKSHKCDHAKKEGGKATEDIYGVEPESSKSKKKKKKKKKKHYHRPRHVSMTRLFFSTSWIPYWVNPDKYKYKHKHKHRSKRSKELSQARSEPRVREWVERVDPPSIKPPSIKPPSIKPPSIIPPSPGLPPSGSSALGPPSLGPPGQATPAQKPPSQGFSVESNPPVPPPQIPAAQCQQEAKATSAASNNGRNTVRGAPPSENTITSRKSRPRNDSGPGASTSRSASRRSIGDNSSQRRKTEDEKTRKQNHEFTVEADRKIPEQKELGRARGDALAKEERRRELRRMSKDIQDCMAPDRRMTHQESTAERNRQEGSVYHQTAPDWVRNENGHGKGGTQSVVQASRGQRHEDEKNSGRRPPRSVQHHGSVQHGSARHNSTRHSSARRSSARHGSVMPHGSYDPPVYGPSNQSPSESVEPPTSDSDSEGSSNLIPD</sequence>
<dbReference type="EMBL" id="ONZP01000250">
    <property type="protein sequence ID" value="SPJ79012.1"/>
    <property type="molecule type" value="Genomic_DNA"/>
</dbReference>
<dbReference type="AlphaFoldDB" id="A0AAE8SJP5"/>
<comment type="caution">
    <text evidence="2">The sequence shown here is derived from an EMBL/GenBank/DDBJ whole genome shotgun (WGS) entry which is preliminary data.</text>
</comment>
<accession>A0AAE8SJP5</accession>
<evidence type="ECO:0000313" key="2">
    <source>
        <dbReference type="EMBL" id="SPJ79012.1"/>
    </source>
</evidence>
<feature type="compositionally biased region" description="Low complexity" evidence="1">
    <location>
        <begin position="242"/>
        <end position="251"/>
    </location>
</feature>
<proteinExistence type="predicted"/>
<feature type="compositionally biased region" description="Low complexity" evidence="1">
    <location>
        <begin position="153"/>
        <end position="168"/>
    </location>
</feature>
<reference evidence="2" key="1">
    <citation type="submission" date="2018-03" db="EMBL/GenBank/DDBJ databases">
        <authorList>
            <person name="Guldener U."/>
        </authorList>
    </citation>
    <scope>NUCLEOTIDE SEQUENCE</scope>
</reference>
<feature type="compositionally biased region" description="Pro residues" evidence="1">
    <location>
        <begin position="128"/>
        <end position="152"/>
    </location>
</feature>
<feature type="region of interest" description="Disordered" evidence="1">
    <location>
        <begin position="94"/>
        <end position="456"/>
    </location>
</feature>
<dbReference type="Proteomes" id="UP001187734">
    <property type="component" value="Unassembled WGS sequence"/>
</dbReference>
<evidence type="ECO:0000256" key="1">
    <source>
        <dbReference type="SAM" id="MobiDB-lite"/>
    </source>
</evidence>
<feature type="compositionally biased region" description="Basic and acidic residues" evidence="1">
    <location>
        <begin position="105"/>
        <end position="125"/>
    </location>
</feature>
<feature type="compositionally biased region" description="Basic residues" evidence="1">
    <location>
        <begin position="395"/>
        <end position="411"/>
    </location>
</feature>
<evidence type="ECO:0000313" key="3">
    <source>
        <dbReference type="Proteomes" id="UP001187734"/>
    </source>
</evidence>
<feature type="compositionally biased region" description="Basic residues" evidence="1">
    <location>
        <begin position="9"/>
        <end position="26"/>
    </location>
</feature>
<feature type="compositionally biased region" description="Polar residues" evidence="1">
    <location>
        <begin position="176"/>
        <end position="185"/>
    </location>
</feature>
<feature type="compositionally biased region" description="Basic and acidic residues" evidence="1">
    <location>
        <begin position="261"/>
        <end position="335"/>
    </location>
</feature>
<feature type="compositionally biased region" description="Basic residues" evidence="1">
    <location>
        <begin position="94"/>
        <end position="104"/>
    </location>
</feature>
<keyword evidence="3" id="KW-1185">Reference proteome</keyword>
<feature type="compositionally biased region" description="Basic and acidic residues" evidence="1">
    <location>
        <begin position="27"/>
        <end position="41"/>
    </location>
</feature>
<feature type="region of interest" description="Disordered" evidence="1">
    <location>
        <begin position="1"/>
        <end position="73"/>
    </location>
</feature>
<gene>
    <name evidence="2" type="ORF">FTOL_07403</name>
</gene>
<organism evidence="2 3">
    <name type="scientific">Fusarium torulosum</name>
    <dbReference type="NCBI Taxonomy" id="33205"/>
    <lineage>
        <taxon>Eukaryota</taxon>
        <taxon>Fungi</taxon>
        <taxon>Dikarya</taxon>
        <taxon>Ascomycota</taxon>
        <taxon>Pezizomycotina</taxon>
        <taxon>Sordariomycetes</taxon>
        <taxon>Hypocreomycetidae</taxon>
        <taxon>Hypocreales</taxon>
        <taxon>Nectriaceae</taxon>
        <taxon>Fusarium</taxon>
    </lineage>
</organism>
<name>A0AAE8SJP5_9HYPO</name>
<protein>
    <submittedName>
        <fullName evidence="2">Uncharacterized protein</fullName>
    </submittedName>
</protein>
<feature type="compositionally biased region" description="Polar residues" evidence="1">
    <location>
        <begin position="429"/>
        <end position="456"/>
    </location>
</feature>